<evidence type="ECO:0000259" key="1">
    <source>
        <dbReference type="Pfam" id="PF12697"/>
    </source>
</evidence>
<comment type="caution">
    <text evidence="2">The sequence shown here is derived from an EMBL/GenBank/DDBJ whole genome shotgun (WGS) entry which is preliminary data.</text>
</comment>
<dbReference type="Pfam" id="PF12697">
    <property type="entry name" value="Abhydrolase_6"/>
    <property type="match status" value="1"/>
</dbReference>
<dbReference type="InterPro" id="IPR029058">
    <property type="entry name" value="AB_hydrolase_fold"/>
</dbReference>
<dbReference type="SUPFAM" id="SSF53474">
    <property type="entry name" value="alpha/beta-Hydrolases"/>
    <property type="match status" value="1"/>
</dbReference>
<dbReference type="PANTHER" id="PTHR43194:SF2">
    <property type="entry name" value="PEROXISOMAL MEMBRANE PROTEIN LPX1"/>
    <property type="match status" value="1"/>
</dbReference>
<protein>
    <submittedName>
        <fullName evidence="2">Alpha/beta hydrolase</fullName>
    </submittedName>
</protein>
<dbReference type="PANTHER" id="PTHR43194">
    <property type="entry name" value="HYDROLASE ALPHA/BETA FOLD FAMILY"/>
    <property type="match status" value="1"/>
</dbReference>
<dbReference type="GO" id="GO:0016787">
    <property type="term" value="F:hydrolase activity"/>
    <property type="evidence" value="ECO:0007669"/>
    <property type="project" value="UniProtKB-KW"/>
</dbReference>
<dbReference type="InterPro" id="IPR000073">
    <property type="entry name" value="AB_hydrolase_1"/>
</dbReference>
<keyword evidence="2" id="KW-0378">Hydrolase</keyword>
<dbReference type="EMBL" id="SMKA01000388">
    <property type="protein sequence ID" value="TDC14576.1"/>
    <property type="molecule type" value="Genomic_DNA"/>
</dbReference>
<dbReference type="Proteomes" id="UP000295075">
    <property type="component" value="Unassembled WGS sequence"/>
</dbReference>
<dbReference type="InterPro" id="IPR050228">
    <property type="entry name" value="Carboxylesterase_BioH"/>
</dbReference>
<reference evidence="2 3" key="1">
    <citation type="submission" date="2019-03" db="EMBL/GenBank/DDBJ databases">
        <title>Draft genome sequences of novel Actinobacteria.</title>
        <authorList>
            <person name="Sahin N."/>
            <person name="Ay H."/>
            <person name="Saygin H."/>
        </authorList>
    </citation>
    <scope>NUCLEOTIDE SEQUENCE [LARGE SCALE GENOMIC DNA]</scope>
    <source>
        <strain evidence="2 3">JCM 30547</strain>
    </source>
</reference>
<feature type="domain" description="AB hydrolase-1" evidence="1">
    <location>
        <begin position="30"/>
        <end position="275"/>
    </location>
</feature>
<gene>
    <name evidence="2" type="ORF">E1261_42310</name>
</gene>
<dbReference type="AlphaFoldDB" id="A0A4V2XMJ6"/>
<dbReference type="Gene3D" id="3.40.50.1820">
    <property type="entry name" value="alpha/beta hydrolase"/>
    <property type="match status" value="1"/>
</dbReference>
<proteinExistence type="predicted"/>
<evidence type="ECO:0000313" key="2">
    <source>
        <dbReference type="EMBL" id="TDC14576.1"/>
    </source>
</evidence>
<dbReference type="RefSeq" id="WP_132415562.1">
    <property type="nucleotide sequence ID" value="NZ_SMKA01000388.1"/>
</dbReference>
<dbReference type="OrthoDB" id="3400345at2"/>
<keyword evidence="3" id="KW-1185">Reference proteome</keyword>
<accession>A0A4V2XMJ6</accession>
<sequence>MGARTTYREAALSGGVISYRQCGPDDGRPIVFVHGFLVDETMWADVPERLAEQGFRAIAPTWPLGSHRAAMQPDVDLSPRGIAQIVLSFLDELDLQDVVLVGNDTGGAVCQFLLDTDASRIGAVVLSNCDAFTTFPPAQFKAVFSAGRHPWLAGLILKSMRWRALRHSSFGIGPLAKTFDADQTAGWFAPSIGNPAIRQDIARFLRQVSPAELDGVSTRLNRFEGPVAVVWGEDDRAFRPKLGKRLAAAFRDASFVAVPDARTLLPLDAPERFATEIAKLGSRPT</sequence>
<organism evidence="2 3">
    <name type="scientific">Kribbella albertanoniae</name>
    <dbReference type="NCBI Taxonomy" id="1266829"/>
    <lineage>
        <taxon>Bacteria</taxon>
        <taxon>Bacillati</taxon>
        <taxon>Actinomycetota</taxon>
        <taxon>Actinomycetes</taxon>
        <taxon>Propionibacteriales</taxon>
        <taxon>Kribbellaceae</taxon>
        <taxon>Kribbella</taxon>
    </lineage>
</organism>
<name>A0A4V2XMJ6_9ACTN</name>
<evidence type="ECO:0000313" key="3">
    <source>
        <dbReference type="Proteomes" id="UP000295075"/>
    </source>
</evidence>